<name>A0A1G7M6D2_9SPHN</name>
<protein>
    <recommendedName>
        <fullName evidence="3">Tn3 transposase DDE domain-containing protein</fullName>
    </recommendedName>
</protein>
<evidence type="ECO:0008006" key="3">
    <source>
        <dbReference type="Google" id="ProtNLM"/>
    </source>
</evidence>
<accession>A0A1G7M6D2</accession>
<sequence>MNEAGRRIEEQCADADEFTNLLIVISAMLGYRFVLRICALPSKRRYVFDPAARRQNCAR</sequence>
<reference evidence="1 2" key="1">
    <citation type="submission" date="2016-10" db="EMBL/GenBank/DDBJ databases">
        <authorList>
            <person name="Varghese N."/>
            <person name="Submissions S."/>
        </authorList>
    </citation>
    <scope>NUCLEOTIDE SEQUENCE [LARGE SCALE GENOMIC DNA]</scope>
    <source>
        <strain evidence="1 2">S7-754</strain>
    </source>
</reference>
<proteinExistence type="predicted"/>
<evidence type="ECO:0000313" key="2">
    <source>
        <dbReference type="Proteomes" id="UP000323502"/>
    </source>
</evidence>
<dbReference type="Proteomes" id="UP000323502">
    <property type="component" value="Unassembled WGS sequence"/>
</dbReference>
<organism evidence="1 2">
    <name type="scientific">Sphingomonas carotinifaciens</name>
    <dbReference type="NCBI Taxonomy" id="1166323"/>
    <lineage>
        <taxon>Bacteria</taxon>
        <taxon>Pseudomonadati</taxon>
        <taxon>Pseudomonadota</taxon>
        <taxon>Alphaproteobacteria</taxon>
        <taxon>Sphingomonadales</taxon>
        <taxon>Sphingomonadaceae</taxon>
        <taxon>Sphingomonas</taxon>
    </lineage>
</organism>
<dbReference type="EMBL" id="FNBI01000004">
    <property type="protein sequence ID" value="SDF57302.1"/>
    <property type="molecule type" value="Genomic_DNA"/>
</dbReference>
<dbReference type="AlphaFoldDB" id="A0A1G7M6D2"/>
<gene>
    <name evidence="1" type="ORF">SAMN05216557_10486</name>
</gene>
<evidence type="ECO:0000313" key="1">
    <source>
        <dbReference type="EMBL" id="SDF57302.1"/>
    </source>
</evidence>
<keyword evidence="2" id="KW-1185">Reference proteome</keyword>